<sequence>MKSAVHDPQQVKNDPMTNTAASASAVRRWQPVLDKAPAAAVAVGQDSAGHPDWCAGGHVCTALTMPDGEHTSIPEVWRAEVGRVVATRHRRRDGRRNRMELRVVLTLDPAEPVAQAQCRHLIAVTHLMLRKVFGPPDAKTTLT</sequence>
<feature type="region of interest" description="Disordered" evidence="1">
    <location>
        <begin position="1"/>
        <end position="23"/>
    </location>
</feature>
<dbReference type="Proteomes" id="UP000612899">
    <property type="component" value="Unassembled WGS sequence"/>
</dbReference>
<proteinExistence type="predicted"/>
<evidence type="ECO:0000256" key="1">
    <source>
        <dbReference type="SAM" id="MobiDB-lite"/>
    </source>
</evidence>
<accession>A0A8J3Q483</accession>
<reference evidence="2" key="1">
    <citation type="submission" date="2021-01" db="EMBL/GenBank/DDBJ databases">
        <title>Whole genome shotgun sequence of Rhizocola hellebori NBRC 109834.</title>
        <authorList>
            <person name="Komaki H."/>
            <person name="Tamura T."/>
        </authorList>
    </citation>
    <scope>NUCLEOTIDE SEQUENCE</scope>
    <source>
        <strain evidence="2">NBRC 109834</strain>
    </source>
</reference>
<evidence type="ECO:0000313" key="2">
    <source>
        <dbReference type="EMBL" id="GIH03391.1"/>
    </source>
</evidence>
<gene>
    <name evidence="2" type="ORF">Rhe02_14580</name>
</gene>
<name>A0A8J3Q483_9ACTN</name>
<dbReference type="RefSeq" id="WP_203907303.1">
    <property type="nucleotide sequence ID" value="NZ_BONY01000007.1"/>
</dbReference>
<organism evidence="2 3">
    <name type="scientific">Rhizocola hellebori</name>
    <dbReference type="NCBI Taxonomy" id="1392758"/>
    <lineage>
        <taxon>Bacteria</taxon>
        <taxon>Bacillati</taxon>
        <taxon>Actinomycetota</taxon>
        <taxon>Actinomycetes</taxon>
        <taxon>Micromonosporales</taxon>
        <taxon>Micromonosporaceae</taxon>
        <taxon>Rhizocola</taxon>
    </lineage>
</organism>
<protein>
    <submittedName>
        <fullName evidence="2">Uncharacterized protein</fullName>
    </submittedName>
</protein>
<feature type="compositionally biased region" description="Polar residues" evidence="1">
    <location>
        <begin position="10"/>
        <end position="22"/>
    </location>
</feature>
<keyword evidence="3" id="KW-1185">Reference proteome</keyword>
<evidence type="ECO:0000313" key="3">
    <source>
        <dbReference type="Proteomes" id="UP000612899"/>
    </source>
</evidence>
<dbReference type="AlphaFoldDB" id="A0A8J3Q483"/>
<comment type="caution">
    <text evidence="2">The sequence shown here is derived from an EMBL/GenBank/DDBJ whole genome shotgun (WGS) entry which is preliminary data.</text>
</comment>
<dbReference type="EMBL" id="BONY01000007">
    <property type="protein sequence ID" value="GIH03391.1"/>
    <property type="molecule type" value="Genomic_DNA"/>
</dbReference>